<dbReference type="Proteomes" id="UP000619293">
    <property type="component" value="Unassembled WGS sequence"/>
</dbReference>
<dbReference type="RefSeq" id="WP_191840438.1">
    <property type="nucleotide sequence ID" value="NZ_BAAALB010000040.1"/>
</dbReference>
<dbReference type="PANTHER" id="PTHR10587:SF137">
    <property type="entry name" value="4-DEOXY-4-FORMAMIDO-L-ARABINOSE-PHOSPHOUNDECAPRENOL DEFORMYLASE ARND-RELATED"/>
    <property type="match status" value="1"/>
</dbReference>
<dbReference type="PANTHER" id="PTHR10587">
    <property type="entry name" value="GLYCOSYL TRANSFERASE-RELATED"/>
    <property type="match status" value="1"/>
</dbReference>
<feature type="region of interest" description="Disordered" evidence="1">
    <location>
        <begin position="281"/>
        <end position="303"/>
    </location>
</feature>
<dbReference type="GO" id="GO:0005975">
    <property type="term" value="P:carbohydrate metabolic process"/>
    <property type="evidence" value="ECO:0007669"/>
    <property type="project" value="InterPro"/>
</dbReference>
<dbReference type="Pfam" id="PF01522">
    <property type="entry name" value="Polysacc_deac_1"/>
    <property type="match status" value="1"/>
</dbReference>
<evidence type="ECO:0000256" key="2">
    <source>
        <dbReference type="SAM" id="Phobius"/>
    </source>
</evidence>
<feature type="compositionally biased region" description="Basic and acidic residues" evidence="1">
    <location>
        <begin position="43"/>
        <end position="58"/>
    </location>
</feature>
<keyword evidence="5" id="KW-1185">Reference proteome</keyword>
<feature type="domain" description="NodB homology" evidence="3">
    <location>
        <begin position="100"/>
        <end position="283"/>
    </location>
</feature>
<evidence type="ECO:0000256" key="1">
    <source>
        <dbReference type="SAM" id="MobiDB-lite"/>
    </source>
</evidence>
<dbReference type="CDD" id="cd10917">
    <property type="entry name" value="CE4_NodB_like_6s_7s"/>
    <property type="match status" value="1"/>
</dbReference>
<feature type="transmembrane region" description="Helical" evidence="2">
    <location>
        <begin position="12"/>
        <end position="31"/>
    </location>
</feature>
<sequence length="303" mass="32340">MRAGSAPGNRRRAIVTALVLVVVILVGGFLLGHLAGSRSRTGLGDRSDAPKTPRDRVGPKARLALPPLPPRPQPITGPDRPPLPAEKGGPFGSRLTTGTPEVALTFDDGPDEVWTPQVLALLRDYGVRATFCMIGAKAAKYPQLVRDVVADGHTLCNHSWSHDVWLGLRDEPTVLADLKRTSAALVAAAPTARISYYRQPGGNWTATVAAAARRLGMTSLHWRVDPHDWQNGPSYRIAADVTGQAAPGSIVLLHDGGGDRARTLSALRTILANLITRFHLAPLPPGREEPRPSGTDRSGQPGR</sequence>
<keyword evidence="2" id="KW-0812">Transmembrane</keyword>
<dbReference type="GO" id="GO:0016810">
    <property type="term" value="F:hydrolase activity, acting on carbon-nitrogen (but not peptide) bonds"/>
    <property type="evidence" value="ECO:0007669"/>
    <property type="project" value="InterPro"/>
</dbReference>
<gene>
    <name evidence="4" type="ORF">Cch02nite_74180</name>
</gene>
<proteinExistence type="predicted"/>
<dbReference type="SUPFAM" id="SSF88713">
    <property type="entry name" value="Glycoside hydrolase/deacetylase"/>
    <property type="match status" value="1"/>
</dbReference>
<dbReference type="InterPro" id="IPR011330">
    <property type="entry name" value="Glyco_hydro/deAcase_b/a-brl"/>
</dbReference>
<dbReference type="InterPro" id="IPR050248">
    <property type="entry name" value="Polysacc_deacetylase_ArnD"/>
</dbReference>
<organism evidence="4 5">
    <name type="scientific">Catellatospora chokoriensis</name>
    <dbReference type="NCBI Taxonomy" id="310353"/>
    <lineage>
        <taxon>Bacteria</taxon>
        <taxon>Bacillati</taxon>
        <taxon>Actinomycetota</taxon>
        <taxon>Actinomycetes</taxon>
        <taxon>Micromonosporales</taxon>
        <taxon>Micromonosporaceae</taxon>
        <taxon>Catellatospora</taxon>
    </lineage>
</organism>
<evidence type="ECO:0000313" key="5">
    <source>
        <dbReference type="Proteomes" id="UP000619293"/>
    </source>
</evidence>
<keyword evidence="2" id="KW-1133">Transmembrane helix</keyword>
<dbReference type="Gene3D" id="3.20.20.370">
    <property type="entry name" value="Glycoside hydrolase/deacetylase"/>
    <property type="match status" value="1"/>
</dbReference>
<dbReference type="InterPro" id="IPR002509">
    <property type="entry name" value="NODB_dom"/>
</dbReference>
<keyword evidence="2" id="KW-0472">Membrane</keyword>
<accession>A0A8J3K4L3</accession>
<dbReference type="AlphaFoldDB" id="A0A8J3K4L3"/>
<evidence type="ECO:0000259" key="3">
    <source>
        <dbReference type="PROSITE" id="PS51677"/>
    </source>
</evidence>
<dbReference type="PROSITE" id="PS51677">
    <property type="entry name" value="NODB"/>
    <property type="match status" value="1"/>
</dbReference>
<name>A0A8J3K4L3_9ACTN</name>
<comment type="caution">
    <text evidence="4">The sequence shown here is derived from an EMBL/GenBank/DDBJ whole genome shotgun (WGS) entry which is preliminary data.</text>
</comment>
<feature type="compositionally biased region" description="Pro residues" evidence="1">
    <location>
        <begin position="66"/>
        <end position="84"/>
    </location>
</feature>
<reference evidence="4 5" key="1">
    <citation type="submission" date="2021-01" db="EMBL/GenBank/DDBJ databases">
        <title>Whole genome shotgun sequence of Catellatospora chokoriensis NBRC 107358.</title>
        <authorList>
            <person name="Komaki H."/>
            <person name="Tamura T."/>
        </authorList>
    </citation>
    <scope>NUCLEOTIDE SEQUENCE [LARGE SCALE GENOMIC DNA]</scope>
    <source>
        <strain evidence="4 5">NBRC 107358</strain>
    </source>
</reference>
<feature type="region of interest" description="Disordered" evidence="1">
    <location>
        <begin position="37"/>
        <end position="96"/>
    </location>
</feature>
<protein>
    <recommendedName>
        <fullName evidence="3">NodB homology domain-containing protein</fullName>
    </recommendedName>
</protein>
<evidence type="ECO:0000313" key="4">
    <source>
        <dbReference type="EMBL" id="GIF93974.1"/>
    </source>
</evidence>
<dbReference type="EMBL" id="BONG01000077">
    <property type="protein sequence ID" value="GIF93974.1"/>
    <property type="molecule type" value="Genomic_DNA"/>
</dbReference>